<dbReference type="AlphaFoldDB" id="A0A448F8B6"/>
<evidence type="ECO:0000313" key="3">
    <source>
        <dbReference type="Proteomes" id="UP000272690"/>
    </source>
</evidence>
<name>A0A448F8B6_AGGAP</name>
<dbReference type="EMBL" id="LR134327">
    <property type="protein sequence ID" value="VEF42132.1"/>
    <property type="molecule type" value="Genomic_DNA"/>
</dbReference>
<evidence type="ECO:0000256" key="1">
    <source>
        <dbReference type="SAM" id="SignalP"/>
    </source>
</evidence>
<organism evidence="2 3">
    <name type="scientific">Aggregatibacter aphrophilus ATCC 33389</name>
    <dbReference type="NCBI Taxonomy" id="985008"/>
    <lineage>
        <taxon>Bacteria</taxon>
        <taxon>Pseudomonadati</taxon>
        <taxon>Pseudomonadota</taxon>
        <taxon>Gammaproteobacteria</taxon>
        <taxon>Pasteurellales</taxon>
        <taxon>Pasteurellaceae</taxon>
        <taxon>Aggregatibacter</taxon>
    </lineage>
</organism>
<dbReference type="GeneID" id="49635224"/>
<keyword evidence="1" id="KW-0732">Signal</keyword>
<feature type="chain" id="PRO_5019087967" description="Sugar-binding protein" evidence="1">
    <location>
        <begin position="20"/>
        <end position="293"/>
    </location>
</feature>
<evidence type="ECO:0008006" key="4">
    <source>
        <dbReference type="Google" id="ProtNLM"/>
    </source>
</evidence>
<protein>
    <recommendedName>
        <fullName evidence="4">Sugar-binding protein</fullName>
    </recommendedName>
</protein>
<feature type="signal peptide" evidence="1">
    <location>
        <begin position="1"/>
        <end position="19"/>
    </location>
</feature>
<dbReference type="RefSeq" id="WP_005704265.1">
    <property type="nucleotide sequence ID" value="NZ_AEWB02000016.1"/>
</dbReference>
<sequence length="293" mass="34688">MRRLLLVVLLSSFAGSTLALFPVRTDWEQNHLQGKVKSVESYSKDNPEAIEEGDPITNYKKSFYNAQGFLVKEEERDTEESYNQSTRFHTYQYDDKNRLIERNSEEVVLFTENKDDTAPSYFGALYQYQENDDGTGIQKELVYVYKKPTSPDWEDGHHQIIYDAKGNLLKDQMYYPKTHSANQILTYFYDDARLSKVCDISEKEKIEDCETYRYFDDGSFVKNGSFNDVRVEITYDKNHHEIKRQFIDKDGRVSNESYTTKHRFDEQGNVIESVMYNEKGEWVTKTTYKYEYY</sequence>
<proteinExistence type="predicted"/>
<dbReference type="OrthoDB" id="5687400at2"/>
<dbReference type="Proteomes" id="UP000272690">
    <property type="component" value="Chromosome"/>
</dbReference>
<reference evidence="2 3" key="1">
    <citation type="submission" date="2018-12" db="EMBL/GenBank/DDBJ databases">
        <authorList>
            <consortium name="Pathogen Informatics"/>
        </authorList>
    </citation>
    <scope>NUCLEOTIDE SEQUENCE [LARGE SCALE GENOMIC DNA]</scope>
    <source>
        <strain evidence="2 3">NCTC5906</strain>
    </source>
</reference>
<gene>
    <name evidence="2" type="ORF">NCTC5906_00807</name>
</gene>
<evidence type="ECO:0000313" key="2">
    <source>
        <dbReference type="EMBL" id="VEF42132.1"/>
    </source>
</evidence>
<accession>A0A448F8B6</accession>